<organism evidence="2 3">
    <name type="scientific">Psittacicella hinzii</name>
    <dbReference type="NCBI Taxonomy" id="2028575"/>
    <lineage>
        <taxon>Bacteria</taxon>
        <taxon>Pseudomonadati</taxon>
        <taxon>Pseudomonadota</taxon>
        <taxon>Gammaproteobacteria</taxon>
        <taxon>Pasteurellales</taxon>
        <taxon>Psittacicellaceae</taxon>
        <taxon>Psittacicella</taxon>
    </lineage>
</organism>
<feature type="transmembrane region" description="Helical" evidence="1">
    <location>
        <begin position="65"/>
        <end position="84"/>
    </location>
</feature>
<dbReference type="EMBL" id="NRHC01000031">
    <property type="protein sequence ID" value="RIY33498.1"/>
    <property type="molecule type" value="Genomic_DNA"/>
</dbReference>
<dbReference type="OrthoDB" id="5678159at2"/>
<dbReference type="Proteomes" id="UP000265691">
    <property type="component" value="Unassembled WGS sequence"/>
</dbReference>
<keyword evidence="1" id="KW-1133">Transmembrane helix</keyword>
<keyword evidence="3" id="KW-1185">Reference proteome</keyword>
<dbReference type="InterPro" id="IPR035333">
    <property type="entry name" value="DUF5389"/>
</dbReference>
<keyword evidence="1" id="KW-0812">Transmembrane</keyword>
<accession>A0A3A1Y8G1</accession>
<feature type="transmembrane region" description="Helical" evidence="1">
    <location>
        <begin position="91"/>
        <end position="115"/>
    </location>
</feature>
<keyword evidence="1" id="KW-0472">Membrane</keyword>
<evidence type="ECO:0000313" key="2">
    <source>
        <dbReference type="EMBL" id="RIY33498.1"/>
    </source>
</evidence>
<dbReference type="RefSeq" id="WP_119524758.1">
    <property type="nucleotide sequence ID" value="NZ_NRHC01000031.1"/>
</dbReference>
<protein>
    <submittedName>
        <fullName evidence="2">Uncharacterized protein</fullName>
    </submittedName>
</protein>
<feature type="transmembrane region" description="Helical" evidence="1">
    <location>
        <begin position="25"/>
        <end position="45"/>
    </location>
</feature>
<dbReference type="AlphaFoldDB" id="A0A3A1Y8G1"/>
<gene>
    <name evidence="2" type="ORF">CKF54_02755</name>
</gene>
<comment type="caution">
    <text evidence="2">The sequence shown here is derived from an EMBL/GenBank/DDBJ whole genome shotgun (WGS) entry which is preliminary data.</text>
</comment>
<sequence>MTENQKTQNQYSKEYRDRLPKINMLHVLNLVFCFPIFFYPLLMLLSASLNNPPPGQELLYHAVDITIWLYPLPLFALMWLFSVIWKRNQKLGFRVLVSAIIIEVLLCFGLILFLVQ</sequence>
<name>A0A3A1Y8G1_9GAMM</name>
<proteinExistence type="predicted"/>
<evidence type="ECO:0000313" key="3">
    <source>
        <dbReference type="Proteomes" id="UP000265691"/>
    </source>
</evidence>
<reference evidence="2 3" key="1">
    <citation type="submission" date="2017-08" db="EMBL/GenBank/DDBJ databases">
        <title>Reclassification of Bisgaard taxon 37 and 44.</title>
        <authorList>
            <person name="Christensen H."/>
        </authorList>
    </citation>
    <scope>NUCLEOTIDE SEQUENCE [LARGE SCALE GENOMIC DNA]</scope>
    <source>
        <strain evidence="2 3">B96_3</strain>
    </source>
</reference>
<dbReference type="Pfam" id="PF17364">
    <property type="entry name" value="DUF5389"/>
    <property type="match status" value="1"/>
</dbReference>
<evidence type="ECO:0000256" key="1">
    <source>
        <dbReference type="SAM" id="Phobius"/>
    </source>
</evidence>